<protein>
    <recommendedName>
        <fullName evidence="5">Putative phosphoenolpyruvate synthase regulatory protein</fullName>
        <shortName evidence="5">PEP synthase regulatory protein</shortName>
        <shortName evidence="5">PSRP</shortName>
        <ecNumber evidence="5">2.7.11.33</ecNumber>
        <ecNumber evidence="5">2.7.4.28</ecNumber>
    </recommendedName>
    <alternativeName>
        <fullName evidence="5">Pyruvate, water dikinase regulatory protein</fullName>
    </alternativeName>
</protein>
<dbReference type="InterPro" id="IPR005177">
    <property type="entry name" value="Kinase-pyrophosphorylase"/>
</dbReference>
<comment type="catalytic activity">
    <reaction evidence="5">
        <text>[pyruvate, water dikinase] + ADP = [pyruvate, water dikinase]-phosphate + AMP + H(+)</text>
        <dbReference type="Rhea" id="RHEA:46020"/>
        <dbReference type="Rhea" id="RHEA-COMP:11425"/>
        <dbReference type="Rhea" id="RHEA-COMP:11426"/>
        <dbReference type="ChEBI" id="CHEBI:15378"/>
        <dbReference type="ChEBI" id="CHEBI:43176"/>
        <dbReference type="ChEBI" id="CHEBI:68546"/>
        <dbReference type="ChEBI" id="CHEBI:456215"/>
        <dbReference type="ChEBI" id="CHEBI:456216"/>
        <dbReference type="EC" id="2.7.11.33"/>
    </reaction>
</comment>
<dbReference type="InterPro" id="IPR026530">
    <property type="entry name" value="PSRP"/>
</dbReference>
<evidence type="ECO:0000256" key="5">
    <source>
        <dbReference type="HAMAP-Rule" id="MF_01062"/>
    </source>
</evidence>
<reference evidence="6 7" key="1">
    <citation type="submission" date="2016-10" db="EMBL/GenBank/DDBJ databases">
        <authorList>
            <person name="de Groot N.N."/>
        </authorList>
    </citation>
    <scope>NUCLEOTIDE SEQUENCE [LARGE SCALE GENOMIC DNA]</scope>
    <source>
        <strain evidence="6 7">DSM 16957</strain>
    </source>
</reference>
<dbReference type="PANTHER" id="PTHR31756:SF3">
    <property type="entry name" value="PYRUVATE, PHOSPHATE DIKINASE REGULATORY PROTEIN 1, CHLOROPLASTIC"/>
    <property type="match status" value="1"/>
</dbReference>
<evidence type="ECO:0000313" key="7">
    <source>
        <dbReference type="Proteomes" id="UP000199603"/>
    </source>
</evidence>
<proteinExistence type="inferred from homology"/>
<feature type="binding site" evidence="5">
    <location>
        <begin position="153"/>
        <end position="160"/>
    </location>
    <ligand>
        <name>ADP</name>
        <dbReference type="ChEBI" id="CHEBI:456216"/>
    </ligand>
</feature>
<dbReference type="NCBIfam" id="NF003742">
    <property type="entry name" value="PRK05339.1"/>
    <property type="match status" value="1"/>
</dbReference>
<evidence type="ECO:0000313" key="6">
    <source>
        <dbReference type="EMBL" id="SDD21753.1"/>
    </source>
</evidence>
<dbReference type="EC" id="2.7.11.33" evidence="5"/>
<dbReference type="GO" id="GO:0005524">
    <property type="term" value="F:ATP binding"/>
    <property type="evidence" value="ECO:0007669"/>
    <property type="project" value="InterPro"/>
</dbReference>
<name>A0A1G6SYC0_9GAMM</name>
<dbReference type="Pfam" id="PF03618">
    <property type="entry name" value="Kinase-PPPase"/>
    <property type="match status" value="1"/>
</dbReference>
<evidence type="ECO:0000256" key="1">
    <source>
        <dbReference type="ARBA" id="ARBA00022527"/>
    </source>
</evidence>
<dbReference type="OrthoDB" id="9782201at2"/>
<dbReference type="HAMAP" id="MF_01062">
    <property type="entry name" value="PSRP"/>
    <property type="match status" value="1"/>
</dbReference>
<dbReference type="EC" id="2.7.4.28" evidence="5"/>
<comment type="similarity">
    <text evidence="5">Belongs to the pyruvate, phosphate/water dikinase regulatory protein family. PSRP subfamily.</text>
</comment>
<dbReference type="AlphaFoldDB" id="A0A1G6SYC0"/>
<keyword evidence="2 5" id="KW-0808">Transferase</keyword>
<comment type="catalytic activity">
    <reaction evidence="5">
        <text>[pyruvate, water dikinase]-phosphate + phosphate + H(+) = [pyruvate, water dikinase] + diphosphate</text>
        <dbReference type="Rhea" id="RHEA:48580"/>
        <dbReference type="Rhea" id="RHEA-COMP:11425"/>
        <dbReference type="Rhea" id="RHEA-COMP:11426"/>
        <dbReference type="ChEBI" id="CHEBI:15378"/>
        <dbReference type="ChEBI" id="CHEBI:33019"/>
        <dbReference type="ChEBI" id="CHEBI:43176"/>
        <dbReference type="ChEBI" id="CHEBI:43474"/>
        <dbReference type="ChEBI" id="CHEBI:68546"/>
        <dbReference type="EC" id="2.7.4.28"/>
    </reaction>
</comment>
<keyword evidence="7" id="KW-1185">Reference proteome</keyword>
<organism evidence="6 7">
    <name type="scientific">Aquimonas voraii</name>
    <dbReference type="NCBI Taxonomy" id="265719"/>
    <lineage>
        <taxon>Bacteria</taxon>
        <taxon>Pseudomonadati</taxon>
        <taxon>Pseudomonadota</taxon>
        <taxon>Gammaproteobacteria</taxon>
        <taxon>Lysobacterales</taxon>
        <taxon>Lysobacteraceae</taxon>
        <taxon>Aquimonas</taxon>
    </lineage>
</organism>
<dbReference type="GO" id="GO:0043531">
    <property type="term" value="F:ADP binding"/>
    <property type="evidence" value="ECO:0007669"/>
    <property type="project" value="UniProtKB-UniRule"/>
</dbReference>
<dbReference type="Proteomes" id="UP000199603">
    <property type="component" value="Unassembled WGS sequence"/>
</dbReference>
<evidence type="ECO:0000256" key="4">
    <source>
        <dbReference type="ARBA" id="ARBA00022777"/>
    </source>
</evidence>
<keyword evidence="4 5" id="KW-0418">Kinase</keyword>
<keyword evidence="1 5" id="KW-0723">Serine/threonine-protein kinase</keyword>
<dbReference type="STRING" id="265719.SAMN04488509_101770"/>
<keyword evidence="3 5" id="KW-0547">Nucleotide-binding</keyword>
<dbReference type="EMBL" id="FNAG01000001">
    <property type="protein sequence ID" value="SDD21753.1"/>
    <property type="molecule type" value="Genomic_DNA"/>
</dbReference>
<dbReference type="GO" id="GO:0016776">
    <property type="term" value="F:phosphotransferase activity, phosphate group as acceptor"/>
    <property type="evidence" value="ECO:0007669"/>
    <property type="project" value="UniProtKB-UniRule"/>
</dbReference>
<dbReference type="RefSeq" id="WP_091239037.1">
    <property type="nucleotide sequence ID" value="NZ_FNAG01000001.1"/>
</dbReference>
<dbReference type="GO" id="GO:0004674">
    <property type="term" value="F:protein serine/threonine kinase activity"/>
    <property type="evidence" value="ECO:0007669"/>
    <property type="project" value="UniProtKB-UniRule"/>
</dbReference>
<gene>
    <name evidence="6" type="ORF">SAMN04488509_101770</name>
</gene>
<evidence type="ECO:0000256" key="2">
    <source>
        <dbReference type="ARBA" id="ARBA00022679"/>
    </source>
</evidence>
<accession>A0A1G6SYC0</accession>
<sequence>MSSQRPVFFISDGTGITAETIGHALLTQFEGVSFDTQRIPFVDTYDKAQQAAERIRQRGQQCGQRPIVVNTVVDGTLTDIIAESGALILDVFRPFISPLETELAQPRQPRVNKAHAVVDYNAYEARINATNYALTHDDGIDVHYDDADVILVGVSRSGKTPTCLYLALHFGVKAANYPLTEEDLEGRELPKRLRPYRRKLFALTIDPERLRQVREARRPGSRYAKIETCRSEVAQAEALFRQENLPVLSTTHTSIEEIASKLMSTLGIERQLY</sequence>
<comment type="function">
    <text evidence="5">Bifunctional serine/threonine kinase and phosphorylase involved in the regulation of the phosphoenolpyruvate synthase (PEPS) by catalyzing its phosphorylation/dephosphorylation.</text>
</comment>
<evidence type="ECO:0000256" key="3">
    <source>
        <dbReference type="ARBA" id="ARBA00022741"/>
    </source>
</evidence>
<dbReference type="PANTHER" id="PTHR31756">
    <property type="entry name" value="PYRUVATE, PHOSPHATE DIKINASE REGULATORY PROTEIN 1, CHLOROPLASTIC"/>
    <property type="match status" value="1"/>
</dbReference>